<dbReference type="RefSeq" id="WP_138655709.1">
    <property type="nucleotide sequence ID" value="NZ_CP040639.1"/>
</dbReference>
<accession>A0A4P9TM18</accession>
<protein>
    <submittedName>
        <fullName evidence="2">Uncharacterized protein</fullName>
    </submittedName>
</protein>
<keyword evidence="3" id="KW-1185">Reference proteome</keyword>
<dbReference type="EMBL" id="CP040639">
    <property type="protein sequence ID" value="QCW05252.1"/>
    <property type="molecule type" value="Genomic_DNA"/>
</dbReference>
<dbReference type="GeneID" id="96158142"/>
<sequence>MVAKPPLPDGDELPREINGWHHRPESNKNGHAWYAADGETAVAVYSGFGRVYVSVTDERCDGLERGVRIYEDGYEDDIDGRERDRHEARAVVDGIDAACEWMGETAPAEWSNPAVCEAVFDAPPGYSLERYYLENREATVYYRRDGTESITRFPGHADPDQYTLETCPYLYVHEWRGSGNATVALAPWLRAHGSSSKHPEIREVAETPAECGLEVAVTVAREWAREHVGGEIDADAAGQAGLGRWSA</sequence>
<feature type="region of interest" description="Disordered" evidence="1">
    <location>
        <begin position="1"/>
        <end position="24"/>
    </location>
</feature>
<keyword evidence="2" id="KW-0614">Plasmid</keyword>
<dbReference type="KEGG" id="npl:FGF80_18565"/>
<evidence type="ECO:0000313" key="3">
    <source>
        <dbReference type="Proteomes" id="UP000307562"/>
    </source>
</evidence>
<dbReference type="AlphaFoldDB" id="A0A4P9TM18"/>
<feature type="compositionally biased region" description="Basic and acidic residues" evidence="1">
    <location>
        <begin position="12"/>
        <end position="24"/>
    </location>
</feature>
<proteinExistence type="predicted"/>
<evidence type="ECO:0000256" key="1">
    <source>
        <dbReference type="SAM" id="MobiDB-lite"/>
    </source>
</evidence>
<evidence type="ECO:0000313" key="2">
    <source>
        <dbReference type="EMBL" id="QCW05252.1"/>
    </source>
</evidence>
<name>A0A4P9TM18_9EURY</name>
<gene>
    <name evidence="2" type="ORF">FGF80_18565</name>
</gene>
<dbReference type="Proteomes" id="UP000307562">
    <property type="component" value="Plasmid pNPA70"/>
</dbReference>
<reference evidence="3" key="1">
    <citation type="submission" date="2019-05" db="EMBL/GenBank/DDBJ databases">
        <title>Complete Genome Sequence and Methylation Pattern of the Halophilic Archaeon Natrinema pallidum BOL6-1.</title>
        <authorList>
            <person name="DasSarma P."/>
            <person name="DasSarma B.P."/>
            <person name="DasSarma S.L."/>
            <person name="Martinez F.L."/>
            <person name="Guzman D."/>
            <person name="Roberts R.J."/>
            <person name="DasSarma S."/>
        </authorList>
    </citation>
    <scope>NUCLEOTIDE SEQUENCE [LARGE SCALE GENOMIC DNA]</scope>
    <source>
        <strain evidence="3">BOL6-1</strain>
        <plasmid evidence="3">pnpa70</plasmid>
    </source>
</reference>
<geneLocation type="plasmid" evidence="3">
    <name>pnpa70</name>
</geneLocation>
<organism evidence="2 3">
    <name type="scientific">Natrinema pallidum</name>
    <dbReference type="NCBI Taxonomy" id="69527"/>
    <lineage>
        <taxon>Archaea</taxon>
        <taxon>Methanobacteriati</taxon>
        <taxon>Methanobacteriota</taxon>
        <taxon>Stenosarchaea group</taxon>
        <taxon>Halobacteria</taxon>
        <taxon>Halobacteriales</taxon>
        <taxon>Natrialbaceae</taxon>
        <taxon>Natrinema</taxon>
    </lineage>
</organism>